<dbReference type="EMBL" id="WHNZ01000015">
    <property type="protein sequence ID" value="NOU99730.1"/>
    <property type="molecule type" value="Genomic_DNA"/>
</dbReference>
<accession>A0ABX1ZI28</accession>
<sequence length="413" mass="45950">MTDKNRERERKFKELLVRLTNSPLYKEKLSSYKLNVLGLDHIQTLPLTTKNDLLQAGAFGHLAVEMKEVAQYHESTGTTGEPSASWFTYEDLTVGGRQIKECGVQLTDEDLVLIRFPYAMALPAFLMQQAAWQSGAGVVPASSRTVVTPYPRVLNLMKRLSVTVMAGLPREMELLAETARLVGTDPSKEFPALRAICVAGELMSDKRREHIEKIWGVPVFNMYGSTETANIAAMCSCGTMHIVEEDFFVEVLQDDGRGATPQGEKGFAAITTLSLQGSPLLRYFNEDIISVEPSLCACGRSGDTLKHYGRSKDRIRLGDTILDAFDIQEAIYSLSPVPDAWKVLEQENGLQVLLDSHHAGQWSKEDICSQLCHMLQVPVTVEFINDTALLNRADLVSNVPSIKPVYIQKLKRE</sequence>
<gene>
    <name evidence="2" type="ORF">GC097_06865</name>
</gene>
<evidence type="ECO:0000313" key="3">
    <source>
        <dbReference type="Proteomes" id="UP000618579"/>
    </source>
</evidence>
<dbReference type="InterPro" id="IPR042099">
    <property type="entry name" value="ANL_N_sf"/>
</dbReference>
<organism evidence="2 3">
    <name type="scientific">Paenibacillus planticolens</name>
    <dbReference type="NCBI Taxonomy" id="2654976"/>
    <lineage>
        <taxon>Bacteria</taxon>
        <taxon>Bacillati</taxon>
        <taxon>Bacillota</taxon>
        <taxon>Bacilli</taxon>
        <taxon>Bacillales</taxon>
        <taxon>Paenibacillaceae</taxon>
        <taxon>Paenibacillus</taxon>
    </lineage>
</organism>
<dbReference type="RefSeq" id="WP_171682603.1">
    <property type="nucleotide sequence ID" value="NZ_WHNZ01000015.1"/>
</dbReference>
<reference evidence="2 3" key="1">
    <citation type="submission" date="2019-10" db="EMBL/GenBank/DDBJ databases">
        <title>Description of Paenibacillus pedi sp. nov.</title>
        <authorList>
            <person name="Carlier A."/>
            <person name="Qi S."/>
        </authorList>
    </citation>
    <scope>NUCLEOTIDE SEQUENCE [LARGE SCALE GENOMIC DNA]</scope>
    <source>
        <strain evidence="2 3">LMG 31457</strain>
    </source>
</reference>
<keyword evidence="3" id="KW-1185">Reference proteome</keyword>
<proteinExistence type="predicted"/>
<dbReference type="PANTHER" id="PTHR43845:SF1">
    <property type="entry name" value="BLR5969 PROTEIN"/>
    <property type="match status" value="1"/>
</dbReference>
<evidence type="ECO:0000313" key="2">
    <source>
        <dbReference type="EMBL" id="NOU99730.1"/>
    </source>
</evidence>
<dbReference type="Gene3D" id="3.40.50.12780">
    <property type="entry name" value="N-terminal domain of ligase-like"/>
    <property type="match status" value="1"/>
</dbReference>
<protein>
    <submittedName>
        <fullName evidence="2">AMP-binding protein</fullName>
    </submittedName>
</protein>
<dbReference type="Proteomes" id="UP000618579">
    <property type="component" value="Unassembled WGS sequence"/>
</dbReference>
<feature type="domain" description="AMP-dependent synthetase/ligase" evidence="1">
    <location>
        <begin position="75"/>
        <end position="234"/>
    </location>
</feature>
<dbReference type="SUPFAM" id="SSF56801">
    <property type="entry name" value="Acetyl-CoA synthetase-like"/>
    <property type="match status" value="1"/>
</dbReference>
<dbReference type="InterPro" id="IPR000873">
    <property type="entry name" value="AMP-dep_synth/lig_dom"/>
</dbReference>
<evidence type="ECO:0000259" key="1">
    <source>
        <dbReference type="Pfam" id="PF00501"/>
    </source>
</evidence>
<dbReference type="Pfam" id="PF00501">
    <property type="entry name" value="AMP-binding"/>
    <property type="match status" value="1"/>
</dbReference>
<comment type="caution">
    <text evidence="2">The sequence shown here is derived from an EMBL/GenBank/DDBJ whole genome shotgun (WGS) entry which is preliminary data.</text>
</comment>
<dbReference type="PANTHER" id="PTHR43845">
    <property type="entry name" value="BLR5969 PROTEIN"/>
    <property type="match status" value="1"/>
</dbReference>
<name>A0ABX1ZI28_9BACL</name>